<dbReference type="AlphaFoldDB" id="A0AAV9JJI1"/>
<protein>
    <recommendedName>
        <fullName evidence="4">Myb-like domain-containing protein</fullName>
    </recommendedName>
</protein>
<evidence type="ECO:0000256" key="1">
    <source>
        <dbReference type="SAM" id="MobiDB-lite"/>
    </source>
</evidence>
<feature type="compositionally biased region" description="Basic and acidic residues" evidence="1">
    <location>
        <begin position="305"/>
        <end position="315"/>
    </location>
</feature>
<keyword evidence="3" id="KW-1185">Reference proteome</keyword>
<name>A0AAV9JJI1_9PEZI</name>
<reference evidence="2 3" key="1">
    <citation type="submission" date="2021-11" db="EMBL/GenBank/DDBJ databases">
        <title>Black yeast isolated from Biological Soil Crust.</title>
        <authorList>
            <person name="Kurbessoian T."/>
        </authorList>
    </citation>
    <scope>NUCLEOTIDE SEQUENCE [LARGE SCALE GENOMIC DNA]</scope>
    <source>
        <strain evidence="2 3">CCFEE 5522</strain>
    </source>
</reference>
<proteinExistence type="predicted"/>
<comment type="caution">
    <text evidence="2">The sequence shown here is derived from an EMBL/GenBank/DDBJ whole genome shotgun (WGS) entry which is preliminary data.</text>
</comment>
<feature type="region of interest" description="Disordered" evidence="1">
    <location>
        <begin position="297"/>
        <end position="334"/>
    </location>
</feature>
<evidence type="ECO:0000313" key="2">
    <source>
        <dbReference type="EMBL" id="KAK4545582.1"/>
    </source>
</evidence>
<evidence type="ECO:0000313" key="3">
    <source>
        <dbReference type="Proteomes" id="UP001324427"/>
    </source>
</evidence>
<sequence length="445" mass="49352">MDMNFQTFLQTQGMSNNYPSQTFLSAPRRRTTAQATPFVSYTPQQHHGTMANTHAQPSFFADEMYHHRDEPAVFEEMAHQPLAALPQLTTVGFRPLLPSAPGPGPVPSAAVAPAFLRKNESIAPLVIPGVLGSHVDNAQYTPILPNDWTRASIDYDYSSPASVDTHAISPLTPGTDGSGSFTEHYFKSEFYSNNAVAADFAAKHFSNPFGATMYPGAMPSPFVAPPHVPYHEPTAFVPVSGLPLSGGYMMQAAMASQGGEAGQGQHHHHMPPLAFQSTPEYQELELSDDDLYELDQTSDAEDEAETPHDADESASRNRHRSTVSERQQQHDRDTYLVRMRRRGISYRDIKRGGRFREAESTLRGRYRVLTKDKGERVRSPKWTAEDERLLREAVEHCSRNGKGAAASRKIPWKRVSEYVKSNGGTYLFAPATCARKWDALQDADA</sequence>
<organism evidence="2 3">
    <name type="scientific">Oleoguttula mirabilis</name>
    <dbReference type="NCBI Taxonomy" id="1507867"/>
    <lineage>
        <taxon>Eukaryota</taxon>
        <taxon>Fungi</taxon>
        <taxon>Dikarya</taxon>
        <taxon>Ascomycota</taxon>
        <taxon>Pezizomycotina</taxon>
        <taxon>Dothideomycetes</taxon>
        <taxon>Dothideomycetidae</taxon>
        <taxon>Mycosphaerellales</taxon>
        <taxon>Teratosphaeriaceae</taxon>
        <taxon>Oleoguttula</taxon>
    </lineage>
</organism>
<dbReference type="Proteomes" id="UP001324427">
    <property type="component" value="Unassembled WGS sequence"/>
</dbReference>
<accession>A0AAV9JJI1</accession>
<gene>
    <name evidence="2" type="ORF">LTR36_002932</name>
</gene>
<evidence type="ECO:0008006" key="4">
    <source>
        <dbReference type="Google" id="ProtNLM"/>
    </source>
</evidence>
<dbReference type="EMBL" id="JAVFHQ010000019">
    <property type="protein sequence ID" value="KAK4545582.1"/>
    <property type="molecule type" value="Genomic_DNA"/>
</dbReference>